<reference evidence="1" key="1">
    <citation type="submission" date="2021-06" db="EMBL/GenBank/DDBJ databases">
        <authorList>
            <consortium name="DOE Joint Genome Institute"/>
            <person name="Mondo S.J."/>
            <person name="Amses K.R."/>
            <person name="Simmons D.R."/>
            <person name="Longcore J.E."/>
            <person name="Seto K."/>
            <person name="Alves G.H."/>
            <person name="Bonds A.E."/>
            <person name="Quandt C.A."/>
            <person name="Davis W.J."/>
            <person name="Chang Y."/>
            <person name="Letcher P.M."/>
            <person name="Powell M.J."/>
            <person name="Kuo A."/>
            <person name="Labutti K."/>
            <person name="Pangilinan J."/>
            <person name="Andreopoulos W."/>
            <person name="Tritt A."/>
            <person name="Riley R."/>
            <person name="Hundley H."/>
            <person name="Johnson J."/>
            <person name="Lipzen A."/>
            <person name="Barry K."/>
            <person name="Berbee M.L."/>
            <person name="Buchler N.E."/>
            <person name="Grigoriev I.V."/>
            <person name="Spatafora J.W."/>
            <person name="Stajich J.E."/>
            <person name="James T.Y."/>
        </authorList>
    </citation>
    <scope>NUCLEOTIDE SEQUENCE</scope>
    <source>
        <strain evidence="1">AG</strain>
    </source>
</reference>
<gene>
    <name evidence="1" type="ORF">K450DRAFT_259507</name>
</gene>
<dbReference type="EMBL" id="MU620967">
    <property type="protein sequence ID" value="KAI8575864.1"/>
    <property type="molecule type" value="Genomic_DNA"/>
</dbReference>
<dbReference type="RefSeq" id="XP_051440868.1">
    <property type="nucleotide sequence ID" value="XM_051592013.1"/>
</dbReference>
<reference evidence="1" key="2">
    <citation type="journal article" date="2022" name="Proc. Natl. Acad. Sci. U.S.A.">
        <title>Diploid-dominant life cycles characterize the early evolution of Fungi.</title>
        <authorList>
            <person name="Amses K.R."/>
            <person name="Simmons D.R."/>
            <person name="Longcore J.E."/>
            <person name="Mondo S.J."/>
            <person name="Seto K."/>
            <person name="Jeronimo G.H."/>
            <person name="Bonds A.E."/>
            <person name="Quandt C.A."/>
            <person name="Davis W.J."/>
            <person name="Chang Y."/>
            <person name="Federici B.A."/>
            <person name="Kuo A."/>
            <person name="LaButti K."/>
            <person name="Pangilinan J."/>
            <person name="Andreopoulos W."/>
            <person name="Tritt A."/>
            <person name="Riley R."/>
            <person name="Hundley H."/>
            <person name="Johnson J."/>
            <person name="Lipzen A."/>
            <person name="Barry K."/>
            <person name="Lang B.F."/>
            <person name="Cuomo C.A."/>
            <person name="Buchler N.E."/>
            <person name="Grigoriev I.V."/>
            <person name="Spatafora J.W."/>
            <person name="Stajich J.E."/>
            <person name="James T.Y."/>
        </authorList>
    </citation>
    <scope>NUCLEOTIDE SEQUENCE</scope>
    <source>
        <strain evidence="1">AG</strain>
    </source>
</reference>
<comment type="caution">
    <text evidence="1">The sequence shown here is derived from an EMBL/GenBank/DDBJ whole genome shotgun (WGS) entry which is preliminary data.</text>
</comment>
<evidence type="ECO:0000313" key="1">
    <source>
        <dbReference type="EMBL" id="KAI8575864.1"/>
    </source>
</evidence>
<sequence length="49" mass="5603">MANPSIQNFLDRKSQYVSNAKHSVNMNLSMGMATLPNKLLNLLNHFERN</sequence>
<dbReference type="AlphaFoldDB" id="A0AAD5HAL3"/>
<evidence type="ECO:0000313" key="2">
    <source>
        <dbReference type="Proteomes" id="UP001206595"/>
    </source>
</evidence>
<name>A0AAD5HAL3_UMBRA</name>
<protein>
    <submittedName>
        <fullName evidence="1">Uncharacterized protein</fullName>
    </submittedName>
</protein>
<keyword evidence="2" id="KW-1185">Reference proteome</keyword>
<organism evidence="1 2">
    <name type="scientific">Umbelopsis ramanniana AG</name>
    <dbReference type="NCBI Taxonomy" id="1314678"/>
    <lineage>
        <taxon>Eukaryota</taxon>
        <taxon>Fungi</taxon>
        <taxon>Fungi incertae sedis</taxon>
        <taxon>Mucoromycota</taxon>
        <taxon>Mucoromycotina</taxon>
        <taxon>Umbelopsidomycetes</taxon>
        <taxon>Umbelopsidales</taxon>
        <taxon>Umbelopsidaceae</taxon>
        <taxon>Umbelopsis</taxon>
    </lineage>
</organism>
<dbReference type="Proteomes" id="UP001206595">
    <property type="component" value="Unassembled WGS sequence"/>
</dbReference>
<accession>A0AAD5HAL3</accession>
<proteinExistence type="predicted"/>
<dbReference type="GeneID" id="75917356"/>